<evidence type="ECO:0000256" key="4">
    <source>
        <dbReference type="ARBA" id="ARBA00023163"/>
    </source>
</evidence>
<dbReference type="InterPro" id="IPR036388">
    <property type="entry name" value="WH-like_DNA-bd_sf"/>
</dbReference>
<reference evidence="8 9" key="2">
    <citation type="journal article" date="2013" name="Genome Announc.">
        <title>Draft Genome Sequence of Methylobacterium mesophilicum Strain SR1.6/6, Isolated from Citrus sinensis.</title>
        <authorList>
            <person name="Marinho Almeida D."/>
            <person name="Dini-Andreote F."/>
            <person name="Camargo Neves A.A."/>
            <person name="Juca Ramos R.T."/>
            <person name="Andreote F.D."/>
            <person name="Carneiro A.R."/>
            <person name="Oliveira de Souza Lima A."/>
            <person name="Caracciolo Gomes de Sa P.H."/>
            <person name="Ribeiro Barbosa M.S."/>
            <person name="Araujo W.L."/>
            <person name="Silva A."/>
        </authorList>
    </citation>
    <scope>NUCLEOTIDE SEQUENCE [LARGE SCALE GENOMIC DNA]</scope>
    <source>
        <strain evidence="8 9">SR1.6/6</strain>
    </source>
</reference>
<feature type="compositionally biased region" description="Basic and acidic residues" evidence="5">
    <location>
        <begin position="217"/>
        <end position="243"/>
    </location>
</feature>
<proteinExistence type="inferred from homology"/>
<dbReference type="InterPro" id="IPR014284">
    <property type="entry name" value="RNA_pol_sigma-70_dom"/>
</dbReference>
<dbReference type="Pfam" id="PF08281">
    <property type="entry name" value="Sigma70_r4_2"/>
    <property type="match status" value="1"/>
</dbReference>
<dbReference type="InterPro" id="IPR007627">
    <property type="entry name" value="RNA_pol_sigma70_r2"/>
</dbReference>
<evidence type="ECO:0000259" key="7">
    <source>
        <dbReference type="Pfam" id="PF08281"/>
    </source>
</evidence>
<dbReference type="NCBIfam" id="TIGR02937">
    <property type="entry name" value="sigma70-ECF"/>
    <property type="match status" value="1"/>
</dbReference>
<gene>
    <name evidence="8" type="ORF">MMSR116_17420</name>
</gene>
<protein>
    <submittedName>
        <fullName evidence="8">Sigma-70 family RNA polymerase sigma factor</fullName>
    </submittedName>
</protein>
<sequence length="269" mass="29379">MTVAALKRDVSHDFAATGRADRQPVDAATWNLAAFVRHRAAYLTRARRILGCPAQAEDVVQDVMLRLIADPPQAEQADRAAYVGRMVRNLALDRARRRGFEGRLFTGLDAAPDPADPGAGTPETAAASRESLRQVAAAVAELPEPVRTAFRLHRVEGVPQIEIAARLGVSRALVCGLVRRGHLHCLAALDRRCAACPARVRKPGQHQGQPDPVGQELGRDPAGEHARVAHERRQDQERRDQRQPLRGQRHRGGPARRADGLEQGRGGEL</sequence>
<evidence type="ECO:0000256" key="1">
    <source>
        <dbReference type="ARBA" id="ARBA00010641"/>
    </source>
</evidence>
<dbReference type="InterPro" id="IPR013249">
    <property type="entry name" value="RNA_pol_sigma70_r4_t2"/>
</dbReference>
<feature type="domain" description="RNA polymerase sigma-70 region 2" evidence="6">
    <location>
        <begin position="36"/>
        <end position="99"/>
    </location>
</feature>
<feature type="region of interest" description="Disordered" evidence="5">
    <location>
        <begin position="107"/>
        <end position="129"/>
    </location>
</feature>
<evidence type="ECO:0000313" key="9">
    <source>
        <dbReference type="Proteomes" id="UP000012488"/>
    </source>
</evidence>
<dbReference type="InterPro" id="IPR013324">
    <property type="entry name" value="RNA_pol_sigma_r3/r4-like"/>
</dbReference>
<keyword evidence="4" id="KW-0804">Transcription</keyword>
<name>A0A6B9FR77_9HYPH</name>
<dbReference type="Gene3D" id="1.10.1740.10">
    <property type="match status" value="1"/>
</dbReference>
<dbReference type="PANTHER" id="PTHR43133:SF63">
    <property type="entry name" value="RNA POLYMERASE SIGMA FACTOR FECI-RELATED"/>
    <property type="match status" value="1"/>
</dbReference>
<dbReference type="SUPFAM" id="SSF88659">
    <property type="entry name" value="Sigma3 and sigma4 domains of RNA polymerase sigma factors"/>
    <property type="match status" value="1"/>
</dbReference>
<dbReference type="PANTHER" id="PTHR43133">
    <property type="entry name" value="RNA POLYMERASE ECF-TYPE SIGMA FACTO"/>
    <property type="match status" value="1"/>
</dbReference>
<dbReference type="InterPro" id="IPR039425">
    <property type="entry name" value="RNA_pol_sigma-70-like"/>
</dbReference>
<dbReference type="InterPro" id="IPR013325">
    <property type="entry name" value="RNA_pol_sigma_r2"/>
</dbReference>
<evidence type="ECO:0000256" key="3">
    <source>
        <dbReference type="ARBA" id="ARBA00023082"/>
    </source>
</evidence>
<dbReference type="EMBL" id="CP043538">
    <property type="protein sequence ID" value="QGY03475.1"/>
    <property type="molecule type" value="Genomic_DNA"/>
</dbReference>
<keyword evidence="3" id="KW-0731">Sigma factor</keyword>
<evidence type="ECO:0000256" key="5">
    <source>
        <dbReference type="SAM" id="MobiDB-lite"/>
    </source>
</evidence>
<dbReference type="GO" id="GO:0016987">
    <property type="term" value="F:sigma factor activity"/>
    <property type="evidence" value="ECO:0007669"/>
    <property type="project" value="UniProtKB-KW"/>
</dbReference>
<keyword evidence="2" id="KW-0805">Transcription regulation</keyword>
<dbReference type="KEGG" id="mmes:MMSR116_17420"/>
<feature type="domain" description="RNA polymerase sigma factor 70 region 4 type 2" evidence="7">
    <location>
        <begin position="133"/>
        <end position="174"/>
    </location>
</feature>
<dbReference type="OrthoDB" id="9794372at2"/>
<evidence type="ECO:0000259" key="6">
    <source>
        <dbReference type="Pfam" id="PF04542"/>
    </source>
</evidence>
<feature type="compositionally biased region" description="Low complexity" evidence="5">
    <location>
        <begin position="107"/>
        <end position="120"/>
    </location>
</feature>
<dbReference type="SUPFAM" id="SSF88946">
    <property type="entry name" value="Sigma2 domain of RNA polymerase sigma factors"/>
    <property type="match status" value="1"/>
</dbReference>
<dbReference type="Proteomes" id="UP000012488">
    <property type="component" value="Chromosome"/>
</dbReference>
<dbReference type="GO" id="GO:0006352">
    <property type="term" value="P:DNA-templated transcription initiation"/>
    <property type="evidence" value="ECO:0007669"/>
    <property type="project" value="InterPro"/>
</dbReference>
<dbReference type="Pfam" id="PF04542">
    <property type="entry name" value="Sigma70_r2"/>
    <property type="match status" value="1"/>
</dbReference>
<dbReference type="AlphaFoldDB" id="A0A6B9FR77"/>
<dbReference type="GO" id="GO:0003677">
    <property type="term" value="F:DNA binding"/>
    <property type="evidence" value="ECO:0007669"/>
    <property type="project" value="InterPro"/>
</dbReference>
<feature type="region of interest" description="Disordered" evidence="5">
    <location>
        <begin position="201"/>
        <end position="269"/>
    </location>
</feature>
<evidence type="ECO:0000256" key="2">
    <source>
        <dbReference type="ARBA" id="ARBA00023015"/>
    </source>
</evidence>
<comment type="similarity">
    <text evidence="1">Belongs to the sigma-70 factor family. ECF subfamily.</text>
</comment>
<dbReference type="Gene3D" id="1.10.10.10">
    <property type="entry name" value="Winged helix-like DNA-binding domain superfamily/Winged helix DNA-binding domain"/>
    <property type="match status" value="1"/>
</dbReference>
<reference evidence="8 9" key="1">
    <citation type="journal article" date="2012" name="Genet. Mol. Biol.">
        <title>Analysis of 16S rRNA and mxaF genes revealing insights into Methylobacterium niche-specific plant association.</title>
        <authorList>
            <person name="Dourado M.N."/>
            <person name="Andreote F.D."/>
            <person name="Dini-Andreote F."/>
            <person name="Conti R."/>
            <person name="Araujo J.M."/>
            <person name="Araujo W.L."/>
        </authorList>
    </citation>
    <scope>NUCLEOTIDE SEQUENCE [LARGE SCALE GENOMIC DNA]</scope>
    <source>
        <strain evidence="8 9">SR1.6/6</strain>
    </source>
</reference>
<evidence type="ECO:0000313" key="8">
    <source>
        <dbReference type="EMBL" id="QGY03475.1"/>
    </source>
</evidence>
<accession>A0A6B9FR77</accession>
<feature type="compositionally biased region" description="Basic and acidic residues" evidence="5">
    <location>
        <begin position="256"/>
        <end position="269"/>
    </location>
</feature>
<organism evidence="8 9">
    <name type="scientific">Methylobacterium mesophilicum SR1.6/6</name>
    <dbReference type="NCBI Taxonomy" id="908290"/>
    <lineage>
        <taxon>Bacteria</taxon>
        <taxon>Pseudomonadati</taxon>
        <taxon>Pseudomonadota</taxon>
        <taxon>Alphaproteobacteria</taxon>
        <taxon>Hyphomicrobiales</taxon>
        <taxon>Methylobacteriaceae</taxon>
        <taxon>Methylobacterium</taxon>
    </lineage>
</organism>